<dbReference type="EMBL" id="LFZN01000193">
    <property type="protein sequence ID" value="KXS95926.1"/>
    <property type="molecule type" value="Genomic_DNA"/>
</dbReference>
<dbReference type="Gene3D" id="3.40.50.790">
    <property type="match status" value="1"/>
</dbReference>
<organism evidence="2 3">
    <name type="scientific">Pseudocercospora eumusae</name>
    <dbReference type="NCBI Taxonomy" id="321146"/>
    <lineage>
        <taxon>Eukaryota</taxon>
        <taxon>Fungi</taxon>
        <taxon>Dikarya</taxon>
        <taxon>Ascomycota</taxon>
        <taxon>Pezizomycotina</taxon>
        <taxon>Dothideomycetes</taxon>
        <taxon>Dothideomycetidae</taxon>
        <taxon>Mycosphaerellales</taxon>
        <taxon>Mycosphaerellaceae</taxon>
        <taxon>Pseudocercospora</taxon>
    </lineage>
</organism>
<name>A0A139H0D8_9PEZI</name>
<dbReference type="Pfam" id="PF00687">
    <property type="entry name" value="Ribosomal_L1"/>
    <property type="match status" value="1"/>
</dbReference>
<dbReference type="Proteomes" id="UP000070133">
    <property type="component" value="Unassembled WGS sequence"/>
</dbReference>
<dbReference type="CDD" id="cd00403">
    <property type="entry name" value="Ribosomal_L1"/>
    <property type="match status" value="1"/>
</dbReference>
<accession>A0A139H0D8</accession>
<dbReference type="InterPro" id="IPR023674">
    <property type="entry name" value="Ribosomal_uL1-like"/>
</dbReference>
<comment type="caution">
    <text evidence="2">The sequence shown here is derived from an EMBL/GenBank/DDBJ whole genome shotgun (WGS) entry which is preliminary data.</text>
</comment>
<dbReference type="InterPro" id="IPR016095">
    <property type="entry name" value="Ribosomal_uL1_3-a/b-sand"/>
</dbReference>
<dbReference type="PANTHER" id="PTHR23105">
    <property type="entry name" value="RIBOSOMAL PROTEIN L7AE FAMILY MEMBER"/>
    <property type="match status" value="1"/>
</dbReference>
<protein>
    <recommendedName>
        <fullName evidence="4">Ribosomal protein L1</fullName>
    </recommendedName>
</protein>
<gene>
    <name evidence="2" type="ORF">AC578_5210</name>
</gene>
<evidence type="ECO:0000313" key="2">
    <source>
        <dbReference type="EMBL" id="KXS95926.1"/>
    </source>
</evidence>
<reference evidence="2 3" key="1">
    <citation type="submission" date="2015-07" db="EMBL/GenBank/DDBJ databases">
        <title>Comparative genomics of the Sigatoka disease complex on banana suggests a link between parallel evolutionary changes in Pseudocercospora fijiensis and Pseudocercospora eumusae and increased virulence on the banana host.</title>
        <authorList>
            <person name="Chang T.-C."/>
            <person name="Salvucci A."/>
            <person name="Crous P.W."/>
            <person name="Stergiopoulos I."/>
        </authorList>
    </citation>
    <scope>NUCLEOTIDE SEQUENCE [LARGE SCALE GENOMIC DNA]</scope>
    <source>
        <strain evidence="2 3">CBS 114824</strain>
    </source>
</reference>
<dbReference type="SUPFAM" id="SSF56808">
    <property type="entry name" value="Ribosomal protein L1"/>
    <property type="match status" value="1"/>
</dbReference>
<feature type="region of interest" description="Disordered" evidence="1">
    <location>
        <begin position="333"/>
        <end position="443"/>
    </location>
</feature>
<dbReference type="STRING" id="321146.A0A139H0D8"/>
<feature type="compositionally biased region" description="Basic and acidic residues" evidence="1">
    <location>
        <begin position="392"/>
        <end position="421"/>
    </location>
</feature>
<evidence type="ECO:0000256" key="1">
    <source>
        <dbReference type="SAM" id="MobiDB-lite"/>
    </source>
</evidence>
<evidence type="ECO:0008006" key="4">
    <source>
        <dbReference type="Google" id="ProtNLM"/>
    </source>
</evidence>
<dbReference type="InterPro" id="IPR050257">
    <property type="entry name" value="eL8/uL1-like"/>
</dbReference>
<feature type="compositionally biased region" description="Basic residues" evidence="1">
    <location>
        <begin position="434"/>
        <end position="443"/>
    </location>
</feature>
<dbReference type="InterPro" id="IPR028364">
    <property type="entry name" value="Ribosomal_uL1/biogenesis"/>
</dbReference>
<dbReference type="OrthoDB" id="10251727at2759"/>
<sequence>MLEPNCPSSSTAAHKSLTMARTSTTVSKKVASASPAQIDPSQTLRATTALLRKIQSDEIEQKTSASKSNLLEDADEEDVEDDSPVWLILTTKKHIVDKKRLKPGKIVLPYPLRSVDEESLRICLITADPQRKYKDLIAEPSFPLDVSKRISRVIGLEKLKSKYKSYESKRQLISEYDVFLADDRIIIYLPAVLGKVFYKGGSKRPIPVTLEGKRESVDEQGNKRKRLAEGGEKVTKKEVRPTDVAQEVKRAIGAALVHLAPSTTTAIKVGKASMTAEQVQANVDATVEAMVEKYVPQKWSNMRAVHIKGPETAALPIWMTEELWADEHDVLDEAPSKENPGKKRKRSALTNGEAEVIEVPGPDGKMRRVSKRKSDAAEVEPEPALPKKRKSESKEEVEAKEQEKAEKAARKEALKKQKDAVAAKAITDGDSNKPGKKAKKSKA</sequence>
<keyword evidence="3" id="KW-1185">Reference proteome</keyword>
<evidence type="ECO:0000313" key="3">
    <source>
        <dbReference type="Proteomes" id="UP000070133"/>
    </source>
</evidence>
<dbReference type="AlphaFoldDB" id="A0A139H0D8"/>
<proteinExistence type="predicted"/>
<dbReference type="GO" id="GO:0003723">
    <property type="term" value="F:RNA binding"/>
    <property type="evidence" value="ECO:0007669"/>
    <property type="project" value="InterPro"/>
</dbReference>
<feature type="region of interest" description="Disordered" evidence="1">
    <location>
        <begin position="1"/>
        <end position="20"/>
    </location>
</feature>
<feature type="region of interest" description="Disordered" evidence="1">
    <location>
        <begin position="212"/>
        <end position="238"/>
    </location>
</feature>